<name>A0A399RD98_9PROT</name>
<dbReference type="AlphaFoldDB" id="A0A399RD98"/>
<reference evidence="2 3" key="1">
    <citation type="submission" date="2018-08" db="EMBL/GenBank/DDBJ databases">
        <title>Henriciella mobilis sp. nov., isolated from seawater.</title>
        <authorList>
            <person name="Cheng H."/>
            <person name="Wu Y.-H."/>
            <person name="Xu X.-W."/>
            <person name="Guo L.-L."/>
        </authorList>
    </citation>
    <scope>NUCLEOTIDE SEQUENCE [LARGE SCALE GENOMIC DNA]</scope>
    <source>
        <strain evidence="2 3">JN25</strain>
    </source>
</reference>
<evidence type="ECO:0000313" key="2">
    <source>
        <dbReference type="EMBL" id="RIJ29408.1"/>
    </source>
</evidence>
<accession>A0A399RD98</accession>
<feature type="signal peptide" evidence="1">
    <location>
        <begin position="1"/>
        <end position="23"/>
    </location>
</feature>
<evidence type="ECO:0000256" key="1">
    <source>
        <dbReference type="SAM" id="SignalP"/>
    </source>
</evidence>
<protein>
    <recommendedName>
        <fullName evidence="4">Lipoprotein</fullName>
    </recommendedName>
</protein>
<sequence length="280" mass="30910">MTLQKHRFAWLMPPLLSLLCACAGTNSDPEILPEAQALEPGTTLHYVRSNHDLTNPRDIYVHLVSPTELAVVKRQAPCTDAALVTATFDPETGEALTMTGGRLDRNGEQVAQAFLTFDPDTRMIEIRFGSPDGTEPQLAETAPPAPWRMYDFDLAEFALFGPAGMQGTEDFTFGLALAWPADDAPPFQILGDYNAEFSNSQLGDDGLAKWNMFKVTGDGIEEGDLWLDARSGHVVQAYFQRPNHPGYDDFSLRLVETMEGAPAWTTLLQSHWTTCPEESD</sequence>
<dbReference type="EMBL" id="QWFX01000011">
    <property type="protein sequence ID" value="RIJ29408.1"/>
    <property type="molecule type" value="Genomic_DNA"/>
</dbReference>
<dbReference type="OrthoDB" id="7171140at2"/>
<dbReference type="RefSeq" id="WP_119376279.1">
    <property type="nucleotide sequence ID" value="NZ_QWFX01000011.1"/>
</dbReference>
<proteinExistence type="predicted"/>
<organism evidence="2 3">
    <name type="scientific">Henriciella mobilis</name>
    <dbReference type="NCBI Taxonomy" id="2305467"/>
    <lineage>
        <taxon>Bacteria</taxon>
        <taxon>Pseudomonadati</taxon>
        <taxon>Pseudomonadota</taxon>
        <taxon>Alphaproteobacteria</taxon>
        <taxon>Hyphomonadales</taxon>
        <taxon>Hyphomonadaceae</taxon>
        <taxon>Henriciella</taxon>
    </lineage>
</organism>
<feature type="chain" id="PRO_5017309498" description="Lipoprotein" evidence="1">
    <location>
        <begin position="24"/>
        <end position="280"/>
    </location>
</feature>
<evidence type="ECO:0000313" key="3">
    <source>
        <dbReference type="Proteomes" id="UP000266385"/>
    </source>
</evidence>
<keyword evidence="3" id="KW-1185">Reference proteome</keyword>
<keyword evidence="1" id="KW-0732">Signal</keyword>
<comment type="caution">
    <text evidence="2">The sequence shown here is derived from an EMBL/GenBank/DDBJ whole genome shotgun (WGS) entry which is preliminary data.</text>
</comment>
<dbReference type="PROSITE" id="PS51257">
    <property type="entry name" value="PROKAR_LIPOPROTEIN"/>
    <property type="match status" value="1"/>
</dbReference>
<evidence type="ECO:0008006" key="4">
    <source>
        <dbReference type="Google" id="ProtNLM"/>
    </source>
</evidence>
<gene>
    <name evidence="2" type="ORF">D1223_09880</name>
</gene>
<dbReference type="Proteomes" id="UP000266385">
    <property type="component" value="Unassembled WGS sequence"/>
</dbReference>